<gene>
    <name evidence="2" type="ORF">ACTOB_002681</name>
</gene>
<proteinExistence type="predicted"/>
<keyword evidence="2" id="KW-0012">Acyltransferase</keyword>
<name>A0ABY8WPM2_9ACTN</name>
<dbReference type="InterPro" id="IPR016181">
    <property type="entry name" value="Acyl_CoA_acyltransferase"/>
</dbReference>
<keyword evidence="3" id="KW-1185">Reference proteome</keyword>
<dbReference type="SUPFAM" id="SSF55729">
    <property type="entry name" value="Acyl-CoA N-acyltransferases (Nat)"/>
    <property type="match status" value="1"/>
</dbReference>
<reference evidence="2 3" key="1">
    <citation type="submission" date="2023-06" db="EMBL/GenBank/DDBJ databases">
        <authorList>
            <person name="Yushchuk O."/>
            <person name="Binda E."/>
            <person name="Ruckert-Reed C."/>
            <person name="Fedorenko V."/>
            <person name="Kalinowski J."/>
            <person name="Marinelli F."/>
        </authorList>
    </citation>
    <scope>NUCLEOTIDE SEQUENCE [LARGE SCALE GENOMIC DNA]</scope>
    <source>
        <strain evidence="2 3">NRRL 3884</strain>
    </source>
</reference>
<organism evidence="2 3">
    <name type="scientific">Actinoplanes oblitus</name>
    <dbReference type="NCBI Taxonomy" id="3040509"/>
    <lineage>
        <taxon>Bacteria</taxon>
        <taxon>Bacillati</taxon>
        <taxon>Actinomycetota</taxon>
        <taxon>Actinomycetes</taxon>
        <taxon>Micromonosporales</taxon>
        <taxon>Micromonosporaceae</taxon>
        <taxon>Actinoplanes</taxon>
    </lineage>
</organism>
<feature type="domain" description="N-acetyltransferase" evidence="1">
    <location>
        <begin position="141"/>
        <end position="286"/>
    </location>
</feature>
<dbReference type="GO" id="GO:0016746">
    <property type="term" value="F:acyltransferase activity"/>
    <property type="evidence" value="ECO:0007669"/>
    <property type="project" value="UniProtKB-KW"/>
</dbReference>
<dbReference type="Proteomes" id="UP001240150">
    <property type="component" value="Chromosome"/>
</dbReference>
<dbReference type="RefSeq" id="WP_284920487.1">
    <property type="nucleotide sequence ID" value="NZ_CP126980.1"/>
</dbReference>
<dbReference type="PROSITE" id="PS51186">
    <property type="entry name" value="GNAT"/>
    <property type="match status" value="1"/>
</dbReference>
<accession>A0ABY8WPM2</accession>
<evidence type="ECO:0000313" key="2">
    <source>
        <dbReference type="EMBL" id="WIM99048.1"/>
    </source>
</evidence>
<dbReference type="EC" id="2.3.1.-" evidence="2"/>
<evidence type="ECO:0000313" key="3">
    <source>
        <dbReference type="Proteomes" id="UP001240150"/>
    </source>
</evidence>
<evidence type="ECO:0000259" key="1">
    <source>
        <dbReference type="PROSITE" id="PS51186"/>
    </source>
</evidence>
<dbReference type="Gene3D" id="3.40.630.30">
    <property type="match status" value="1"/>
</dbReference>
<dbReference type="EMBL" id="CP126980">
    <property type="protein sequence ID" value="WIM99048.1"/>
    <property type="molecule type" value="Genomic_DNA"/>
</dbReference>
<sequence>MNEQTARTPLFCDVTLAGRIERAEARFIAACGEAAARRRGDRRGFRMPIGGGVAGYAEPDSPLNKVAGLGFAGPPDPAALDAVEQAYAARGAPVQAEVASLADPAVLQLLAERGYRLVSVENVLGHALGGGAAGPVTPPGVEVRPSDDAELDTWLDVVVEASLHPDAQGVPWQEEFPREVLENAERDAAGLVRRYLARLDGVPAGGGSMHLTDGVAQLTGAGTAPGFRRRGIQSALLAARLADAATAGCDIAVVTVQPGSASQQNAQRRGFDLLYVRAVLVLEPGR</sequence>
<keyword evidence="2" id="KW-0808">Transferase</keyword>
<dbReference type="InterPro" id="IPR000182">
    <property type="entry name" value="GNAT_dom"/>
</dbReference>
<protein>
    <submittedName>
        <fullName evidence="2">GNAT family N-acetyltransferase</fullName>
        <ecNumber evidence="2">2.3.1.-</ecNumber>
    </submittedName>
</protein>
<dbReference type="Pfam" id="PF00583">
    <property type="entry name" value="Acetyltransf_1"/>
    <property type="match status" value="1"/>
</dbReference>